<reference evidence="1" key="1">
    <citation type="submission" date="2024-09" db="EMBL/GenBank/DDBJ databases">
        <title>Draft Genome Sequences of Neofusicoccum parvum.</title>
        <authorList>
            <person name="Ashida A."/>
            <person name="Camagna M."/>
            <person name="Tanaka A."/>
            <person name="Takemoto D."/>
        </authorList>
    </citation>
    <scope>NUCLEOTIDE SEQUENCE</scope>
    <source>
        <strain evidence="1">PPO83</strain>
    </source>
</reference>
<proteinExistence type="predicted"/>
<name>A0ACB5S9D1_9PEZI</name>
<evidence type="ECO:0000313" key="1">
    <source>
        <dbReference type="EMBL" id="GME31456.1"/>
    </source>
</evidence>
<dbReference type="Proteomes" id="UP001165186">
    <property type="component" value="Unassembled WGS sequence"/>
</dbReference>
<evidence type="ECO:0000313" key="2">
    <source>
        <dbReference type="Proteomes" id="UP001165186"/>
    </source>
</evidence>
<keyword evidence="2" id="KW-1185">Reference proteome</keyword>
<sequence length="108" mass="11571">ACGARCVGDRRCAEHRPESGLRRCRGRGGSVGSASPALPGAPRSPPASLLASFTTEELLMELFRRGAVNMRADGVVVLGRVGDREGQEDEGEEEDDEEEFDDASDSDY</sequence>
<protein>
    <submittedName>
        <fullName evidence="1">Uncharacterized protein</fullName>
    </submittedName>
</protein>
<feature type="non-terminal residue" evidence="1">
    <location>
        <position position="1"/>
    </location>
</feature>
<comment type="caution">
    <text evidence="1">The sequence shown here is derived from an EMBL/GenBank/DDBJ whole genome shotgun (WGS) entry which is preliminary data.</text>
</comment>
<gene>
    <name evidence="1" type="primary">g7015</name>
    <name evidence="1" type="ORF">NpPPO83_00007015</name>
</gene>
<dbReference type="EMBL" id="BSXG01000207">
    <property type="protein sequence ID" value="GME31456.1"/>
    <property type="molecule type" value="Genomic_DNA"/>
</dbReference>
<organism evidence="1 2">
    <name type="scientific">Neofusicoccum parvum</name>
    <dbReference type="NCBI Taxonomy" id="310453"/>
    <lineage>
        <taxon>Eukaryota</taxon>
        <taxon>Fungi</taxon>
        <taxon>Dikarya</taxon>
        <taxon>Ascomycota</taxon>
        <taxon>Pezizomycotina</taxon>
        <taxon>Dothideomycetes</taxon>
        <taxon>Dothideomycetes incertae sedis</taxon>
        <taxon>Botryosphaeriales</taxon>
        <taxon>Botryosphaeriaceae</taxon>
        <taxon>Neofusicoccum</taxon>
    </lineage>
</organism>
<accession>A0ACB5S9D1</accession>